<feature type="compositionally biased region" description="Low complexity" evidence="1">
    <location>
        <begin position="139"/>
        <end position="154"/>
    </location>
</feature>
<feature type="compositionally biased region" description="Low complexity" evidence="1">
    <location>
        <begin position="307"/>
        <end position="323"/>
    </location>
</feature>
<feature type="compositionally biased region" description="Basic and acidic residues" evidence="1">
    <location>
        <begin position="205"/>
        <end position="216"/>
    </location>
</feature>
<feature type="compositionally biased region" description="Low complexity" evidence="1">
    <location>
        <begin position="1"/>
        <end position="17"/>
    </location>
</feature>
<dbReference type="Proteomes" id="UP001302676">
    <property type="component" value="Unassembled WGS sequence"/>
</dbReference>
<dbReference type="GeneID" id="87822080"/>
<feature type="compositionally biased region" description="Polar residues" evidence="1">
    <location>
        <begin position="66"/>
        <end position="80"/>
    </location>
</feature>
<feature type="compositionally biased region" description="Polar residues" evidence="1">
    <location>
        <begin position="407"/>
        <end position="421"/>
    </location>
</feature>
<gene>
    <name evidence="2" type="ORF">C8A04DRAFT_9402</name>
</gene>
<evidence type="ECO:0000313" key="3">
    <source>
        <dbReference type="Proteomes" id="UP001302676"/>
    </source>
</evidence>
<keyword evidence="3" id="KW-1185">Reference proteome</keyword>
<organism evidence="2 3">
    <name type="scientific">Dichotomopilus funicola</name>
    <dbReference type="NCBI Taxonomy" id="1934379"/>
    <lineage>
        <taxon>Eukaryota</taxon>
        <taxon>Fungi</taxon>
        <taxon>Dikarya</taxon>
        <taxon>Ascomycota</taxon>
        <taxon>Pezizomycotina</taxon>
        <taxon>Sordariomycetes</taxon>
        <taxon>Sordariomycetidae</taxon>
        <taxon>Sordariales</taxon>
        <taxon>Chaetomiaceae</taxon>
        <taxon>Dichotomopilus</taxon>
    </lineage>
</organism>
<comment type="caution">
    <text evidence="2">The sequence shown here is derived from an EMBL/GenBank/DDBJ whole genome shotgun (WGS) entry which is preliminary data.</text>
</comment>
<proteinExistence type="predicted"/>
<feature type="region of interest" description="Disordered" evidence="1">
    <location>
        <begin position="139"/>
        <end position="424"/>
    </location>
</feature>
<reference evidence="2" key="1">
    <citation type="journal article" date="2023" name="Mol. Phylogenet. Evol.">
        <title>Genome-scale phylogeny and comparative genomics of the fungal order Sordariales.</title>
        <authorList>
            <person name="Hensen N."/>
            <person name="Bonometti L."/>
            <person name="Westerberg I."/>
            <person name="Brannstrom I.O."/>
            <person name="Guillou S."/>
            <person name="Cros-Aarteil S."/>
            <person name="Calhoun S."/>
            <person name="Haridas S."/>
            <person name="Kuo A."/>
            <person name="Mondo S."/>
            <person name="Pangilinan J."/>
            <person name="Riley R."/>
            <person name="LaButti K."/>
            <person name="Andreopoulos B."/>
            <person name="Lipzen A."/>
            <person name="Chen C."/>
            <person name="Yan M."/>
            <person name="Daum C."/>
            <person name="Ng V."/>
            <person name="Clum A."/>
            <person name="Steindorff A."/>
            <person name="Ohm R.A."/>
            <person name="Martin F."/>
            <person name="Silar P."/>
            <person name="Natvig D.O."/>
            <person name="Lalanne C."/>
            <person name="Gautier V."/>
            <person name="Ament-Velasquez S.L."/>
            <person name="Kruys A."/>
            <person name="Hutchinson M.I."/>
            <person name="Powell A.J."/>
            <person name="Barry K."/>
            <person name="Miller A.N."/>
            <person name="Grigoriev I.V."/>
            <person name="Debuchy R."/>
            <person name="Gladieux P."/>
            <person name="Hiltunen Thoren M."/>
            <person name="Johannesson H."/>
        </authorList>
    </citation>
    <scope>NUCLEOTIDE SEQUENCE</scope>
    <source>
        <strain evidence="2">CBS 141.50</strain>
    </source>
</reference>
<evidence type="ECO:0000256" key="1">
    <source>
        <dbReference type="SAM" id="MobiDB-lite"/>
    </source>
</evidence>
<dbReference type="GO" id="GO:0016071">
    <property type="term" value="P:mRNA metabolic process"/>
    <property type="evidence" value="ECO:0007669"/>
    <property type="project" value="UniProtKB-ARBA"/>
</dbReference>
<evidence type="ECO:0008006" key="4">
    <source>
        <dbReference type="Google" id="ProtNLM"/>
    </source>
</evidence>
<dbReference type="RefSeq" id="XP_062640370.1">
    <property type="nucleotide sequence ID" value="XM_062785467.1"/>
</dbReference>
<feature type="compositionally biased region" description="Basic residues" evidence="1">
    <location>
        <begin position="22"/>
        <end position="33"/>
    </location>
</feature>
<sequence length="454" mass="48833">MEPQQQQQQQQRQRQQQSPLPRQKHTPIRRGKKLPTFSPRRTYASENDMPSEAVFPLELAGPFTPQKANANSPTPSSQPNHGGKSKARNGHGAGNGRNKGRAKQVSSPGPAKHGRITPPHATATSKSIAAAAFAGATFHASPAPSSLPMPSFLAKALDSPSVQETDHASREPSPPATDSEAAPTPQHRIFPEDAARQESPLDIFFRADRAEKERARRASSANILGLNPFPFSPPSQIRSPVEPKTLPRTHLGSGNNRRSAAQRSPSSGIPTSELDGTPSPGEPIGPALSRPYNERIRAARSNKKQFQPAQSPAASPQDQAAMDMSERLKRFLAIPSVSSEQQSQEPTAPQAGSTGIVPQPFSPGIQPHSQRTPEFLPPFTAQSQTYPSAHMPSPFLLNPHQAPRDPATSNVAPSAANNHGNIRSADILNMEDSLRRMLKLNHAPAPPPAHYQSS</sequence>
<dbReference type="EMBL" id="MU853558">
    <property type="protein sequence ID" value="KAK4146999.1"/>
    <property type="molecule type" value="Genomic_DNA"/>
</dbReference>
<reference evidence="2" key="2">
    <citation type="submission" date="2023-05" db="EMBL/GenBank/DDBJ databases">
        <authorList>
            <consortium name="Lawrence Berkeley National Laboratory"/>
            <person name="Steindorff A."/>
            <person name="Hensen N."/>
            <person name="Bonometti L."/>
            <person name="Westerberg I."/>
            <person name="Brannstrom I.O."/>
            <person name="Guillou S."/>
            <person name="Cros-Aarteil S."/>
            <person name="Calhoun S."/>
            <person name="Haridas S."/>
            <person name="Kuo A."/>
            <person name="Mondo S."/>
            <person name="Pangilinan J."/>
            <person name="Riley R."/>
            <person name="Labutti K."/>
            <person name="Andreopoulos B."/>
            <person name="Lipzen A."/>
            <person name="Chen C."/>
            <person name="Yanf M."/>
            <person name="Daum C."/>
            <person name="Ng V."/>
            <person name="Clum A."/>
            <person name="Ohm R."/>
            <person name="Martin F."/>
            <person name="Silar P."/>
            <person name="Natvig D."/>
            <person name="Lalanne C."/>
            <person name="Gautier V."/>
            <person name="Ament-Velasquez S.L."/>
            <person name="Kruys A."/>
            <person name="Hutchinson M.I."/>
            <person name="Powell A.J."/>
            <person name="Barry K."/>
            <person name="Miller A.N."/>
            <person name="Grigoriev I.V."/>
            <person name="Debuchy R."/>
            <person name="Gladieux P."/>
            <person name="Thoren M.H."/>
            <person name="Johannesson H."/>
        </authorList>
    </citation>
    <scope>NUCLEOTIDE SEQUENCE</scope>
    <source>
        <strain evidence="2">CBS 141.50</strain>
    </source>
</reference>
<name>A0AAN6V8Y7_9PEZI</name>
<evidence type="ECO:0000313" key="2">
    <source>
        <dbReference type="EMBL" id="KAK4146999.1"/>
    </source>
</evidence>
<feature type="region of interest" description="Disordered" evidence="1">
    <location>
        <begin position="1"/>
        <end position="123"/>
    </location>
</feature>
<dbReference type="InterPro" id="IPR028322">
    <property type="entry name" value="PNRC-like_rgn"/>
</dbReference>
<dbReference type="Pfam" id="PF15365">
    <property type="entry name" value="PNRC"/>
    <property type="match status" value="1"/>
</dbReference>
<feature type="compositionally biased region" description="Polar residues" evidence="1">
    <location>
        <begin position="252"/>
        <end position="270"/>
    </location>
</feature>
<dbReference type="AlphaFoldDB" id="A0AAN6V8Y7"/>
<protein>
    <recommendedName>
        <fullName evidence="4">Proteophosphoglycan 5</fullName>
    </recommendedName>
</protein>
<accession>A0AAN6V8Y7</accession>